<proteinExistence type="predicted"/>
<organism evidence="1 2">
    <name type="scientific">Paramecium sonneborni</name>
    <dbReference type="NCBI Taxonomy" id="65129"/>
    <lineage>
        <taxon>Eukaryota</taxon>
        <taxon>Sar</taxon>
        <taxon>Alveolata</taxon>
        <taxon>Ciliophora</taxon>
        <taxon>Intramacronucleata</taxon>
        <taxon>Oligohymenophorea</taxon>
        <taxon>Peniculida</taxon>
        <taxon>Parameciidae</taxon>
        <taxon>Paramecium</taxon>
    </lineage>
</organism>
<dbReference type="EMBL" id="CAJJDN010000126">
    <property type="protein sequence ID" value="CAD8120456.1"/>
    <property type="molecule type" value="Genomic_DNA"/>
</dbReference>
<accession>A0A8S1QX10</accession>
<gene>
    <name evidence="1" type="ORF">PSON_ATCC_30995.1.T1260094</name>
</gene>
<name>A0A8S1QX10_9CILI</name>
<comment type="caution">
    <text evidence="1">The sequence shown here is derived from an EMBL/GenBank/DDBJ whole genome shotgun (WGS) entry which is preliminary data.</text>
</comment>
<evidence type="ECO:0000313" key="1">
    <source>
        <dbReference type="EMBL" id="CAD8120456.1"/>
    </source>
</evidence>
<dbReference type="Proteomes" id="UP000692954">
    <property type="component" value="Unassembled WGS sequence"/>
</dbReference>
<protein>
    <submittedName>
        <fullName evidence="1">Uncharacterized protein</fullName>
    </submittedName>
</protein>
<reference evidence="1" key="1">
    <citation type="submission" date="2021-01" db="EMBL/GenBank/DDBJ databases">
        <authorList>
            <consortium name="Genoscope - CEA"/>
            <person name="William W."/>
        </authorList>
    </citation>
    <scope>NUCLEOTIDE SEQUENCE</scope>
</reference>
<dbReference type="AlphaFoldDB" id="A0A8S1QX10"/>
<sequence length="220" mass="25231">MGNGACHQQVPSIDEVNLVARNFKQQFEPSCENKYMLPLLNSQCQSPSKPSIESKNPTIARLEEDEFEISITNEDKQIEEDLSPVRNTKLSRAQSPTKLIKTKQHYKQEEVYFLELLKQDKTNLTRRKSADRQLSPVKVIHTGSKKHNTALLINSPNQRSNQLIKMNRLSCQLDEAVIISIEPKSILKSIGSEKSLTNSQKSKTNSQKRVRFGMVYRQYK</sequence>
<keyword evidence="2" id="KW-1185">Reference proteome</keyword>
<evidence type="ECO:0000313" key="2">
    <source>
        <dbReference type="Proteomes" id="UP000692954"/>
    </source>
</evidence>